<evidence type="ECO:0000259" key="2">
    <source>
        <dbReference type="Pfam" id="PF26640"/>
    </source>
</evidence>
<dbReference type="Pfam" id="PF26640">
    <property type="entry name" value="DUF8212"/>
    <property type="match status" value="1"/>
</dbReference>
<sequence>MRLINTFTLEIKEHNEEVGVPPYAILSHRWGQNEVTFHGYKEALRTRDQRAMNIEGFKKIVKFCEIAREKAGVQWAWVDTCCIDKRTDIVELADAIKNMFKWYARARTCIAYLDDITTSSNKKVKNSKWWTRGWTLQELIAPKALIFYNRAWDPIGSKLELASLIRNEFRIPEDVLTDQNAFKRYPHSVRLSWAAQRETTMIEDRAYSLLGLCQISMDMRYGERQEAFQRLQLEILRTVPGESILAWEVPVNRSQVTNSGVLARSPENF</sequence>
<gene>
    <name evidence="4" type="ORF">K489DRAFT_309179</name>
</gene>
<reference evidence="4" key="3">
    <citation type="submission" date="2025-08" db="UniProtKB">
        <authorList>
            <consortium name="RefSeq"/>
        </authorList>
    </citation>
    <scope>IDENTIFICATION</scope>
    <source>
        <strain evidence="4">CBS 342.82</strain>
    </source>
</reference>
<evidence type="ECO:0000313" key="4">
    <source>
        <dbReference type="RefSeq" id="XP_033456711.1"/>
    </source>
</evidence>
<accession>A0A6J3LV82</accession>
<protein>
    <submittedName>
        <fullName evidence="4">HET-domain-containing protein</fullName>
    </submittedName>
</protein>
<dbReference type="Pfam" id="PF06985">
    <property type="entry name" value="HET"/>
    <property type="match status" value="1"/>
</dbReference>
<organism evidence="4">
    <name type="scientific">Dissoconium aciculare CBS 342.82</name>
    <dbReference type="NCBI Taxonomy" id="1314786"/>
    <lineage>
        <taxon>Eukaryota</taxon>
        <taxon>Fungi</taxon>
        <taxon>Dikarya</taxon>
        <taxon>Ascomycota</taxon>
        <taxon>Pezizomycotina</taxon>
        <taxon>Dothideomycetes</taxon>
        <taxon>Dothideomycetidae</taxon>
        <taxon>Mycosphaerellales</taxon>
        <taxon>Dissoconiaceae</taxon>
        <taxon>Dissoconium</taxon>
    </lineage>
</organism>
<feature type="domain" description="DUF8212" evidence="2">
    <location>
        <begin position="227"/>
        <end position="255"/>
    </location>
</feature>
<dbReference type="OrthoDB" id="20872at2759"/>
<dbReference type="GeneID" id="54358430"/>
<dbReference type="Proteomes" id="UP000504637">
    <property type="component" value="Unplaced"/>
</dbReference>
<dbReference type="AlphaFoldDB" id="A0A6J3LV82"/>
<dbReference type="InterPro" id="IPR010730">
    <property type="entry name" value="HET"/>
</dbReference>
<dbReference type="PANTHER" id="PTHR10622:SF12">
    <property type="entry name" value="HET DOMAIN-CONTAINING PROTEIN"/>
    <property type="match status" value="1"/>
</dbReference>
<proteinExistence type="predicted"/>
<dbReference type="RefSeq" id="XP_033456711.1">
    <property type="nucleotide sequence ID" value="XM_033600630.1"/>
</dbReference>
<reference evidence="4" key="1">
    <citation type="submission" date="2020-01" db="EMBL/GenBank/DDBJ databases">
        <authorList>
            <consortium name="DOE Joint Genome Institute"/>
            <person name="Haridas S."/>
            <person name="Albert R."/>
            <person name="Binder M."/>
            <person name="Bloem J."/>
            <person name="Labutti K."/>
            <person name="Salamov A."/>
            <person name="Andreopoulos B."/>
            <person name="Baker S.E."/>
            <person name="Barry K."/>
            <person name="Bills G."/>
            <person name="Bluhm B.H."/>
            <person name="Cannon C."/>
            <person name="Castanera R."/>
            <person name="Culley D.E."/>
            <person name="Daum C."/>
            <person name="Ezra D."/>
            <person name="Gonzalez J.B."/>
            <person name="Henrissat B."/>
            <person name="Kuo A."/>
            <person name="Liang C."/>
            <person name="Lipzen A."/>
            <person name="Lutzoni F."/>
            <person name="Magnuson J."/>
            <person name="Mondo S."/>
            <person name="Nolan M."/>
            <person name="Ohm R."/>
            <person name="Pangilinan J."/>
            <person name="Park H.-J."/>
            <person name="Ramirez L."/>
            <person name="Alfaro M."/>
            <person name="Sun H."/>
            <person name="Tritt A."/>
            <person name="Yoshinaga Y."/>
            <person name="Zwiers L.-H."/>
            <person name="Turgeon B.G."/>
            <person name="Goodwin S.B."/>
            <person name="Spatafora J.W."/>
            <person name="Crous P.W."/>
            <person name="Grigoriev I.V."/>
        </authorList>
    </citation>
    <scope>NUCLEOTIDE SEQUENCE</scope>
    <source>
        <strain evidence="4">CBS 342.82</strain>
    </source>
</reference>
<evidence type="ECO:0000313" key="3">
    <source>
        <dbReference type="Proteomes" id="UP000504637"/>
    </source>
</evidence>
<name>A0A6J3LV82_9PEZI</name>
<feature type="domain" description="Heterokaryon incompatibility" evidence="1">
    <location>
        <begin position="23"/>
        <end position="120"/>
    </location>
</feature>
<reference evidence="4" key="2">
    <citation type="submission" date="2020-04" db="EMBL/GenBank/DDBJ databases">
        <authorList>
            <consortium name="NCBI Genome Project"/>
        </authorList>
    </citation>
    <scope>NUCLEOTIDE SEQUENCE</scope>
    <source>
        <strain evidence="4">CBS 342.82</strain>
    </source>
</reference>
<evidence type="ECO:0000259" key="1">
    <source>
        <dbReference type="Pfam" id="PF06985"/>
    </source>
</evidence>
<feature type="non-terminal residue" evidence="4">
    <location>
        <position position="269"/>
    </location>
</feature>
<dbReference type="PANTHER" id="PTHR10622">
    <property type="entry name" value="HET DOMAIN-CONTAINING PROTEIN"/>
    <property type="match status" value="1"/>
</dbReference>
<keyword evidence="3" id="KW-1185">Reference proteome</keyword>
<dbReference type="InterPro" id="IPR058525">
    <property type="entry name" value="DUF8212"/>
</dbReference>